<dbReference type="EMBL" id="NFII01000018">
    <property type="protein sequence ID" value="OUN99832.1"/>
    <property type="molecule type" value="Genomic_DNA"/>
</dbReference>
<reference evidence="10" key="1">
    <citation type="submission" date="2017-04" db="EMBL/GenBank/DDBJ databases">
        <title>Function of individual gut microbiota members based on whole genome sequencing of pure cultures obtained from chicken caecum.</title>
        <authorList>
            <person name="Medvecky M."/>
            <person name="Cejkova D."/>
            <person name="Polansky O."/>
            <person name="Karasova D."/>
            <person name="Kubasova T."/>
            <person name="Cizek A."/>
            <person name="Rychlik I."/>
        </authorList>
    </citation>
    <scope>NUCLEOTIDE SEQUENCE [LARGE SCALE GENOMIC DNA]</scope>
    <source>
        <strain evidence="10">An43</strain>
    </source>
</reference>
<dbReference type="Pfam" id="PF14322">
    <property type="entry name" value="SusD-like_3"/>
    <property type="match status" value="1"/>
</dbReference>
<accession>A0A1Y3YPP8</accession>
<evidence type="ECO:0000256" key="1">
    <source>
        <dbReference type="ARBA" id="ARBA00004442"/>
    </source>
</evidence>
<dbReference type="Pfam" id="PF07980">
    <property type="entry name" value="SusD_RagB"/>
    <property type="match status" value="1"/>
</dbReference>
<evidence type="ECO:0008006" key="11">
    <source>
        <dbReference type="Google" id="ProtNLM"/>
    </source>
</evidence>
<evidence type="ECO:0000256" key="2">
    <source>
        <dbReference type="ARBA" id="ARBA00006275"/>
    </source>
</evidence>
<dbReference type="Proteomes" id="UP000195386">
    <property type="component" value="Unassembled WGS sequence"/>
</dbReference>
<evidence type="ECO:0000259" key="7">
    <source>
        <dbReference type="Pfam" id="PF07980"/>
    </source>
</evidence>
<gene>
    <name evidence="9" type="ORF">B5F97_15290</name>
</gene>
<evidence type="ECO:0000256" key="6">
    <source>
        <dbReference type="SAM" id="SignalP"/>
    </source>
</evidence>
<evidence type="ECO:0000259" key="8">
    <source>
        <dbReference type="Pfam" id="PF14322"/>
    </source>
</evidence>
<comment type="similarity">
    <text evidence="2">Belongs to the SusD family.</text>
</comment>
<evidence type="ECO:0000313" key="9">
    <source>
        <dbReference type="EMBL" id="OUN99832.1"/>
    </source>
</evidence>
<dbReference type="AlphaFoldDB" id="A0A1Y3YPP8"/>
<evidence type="ECO:0000313" key="10">
    <source>
        <dbReference type="Proteomes" id="UP000195386"/>
    </source>
</evidence>
<feature type="signal peptide" evidence="6">
    <location>
        <begin position="1"/>
        <end position="23"/>
    </location>
</feature>
<sequence>MMKKKKYILFLGIIMTLNFISCSDDFLNEEPEHIYTADRLYTSLDGYEKGLNGLYAEVRKEFEGLGYTNNFGTVDLRNVLYMLGTDNMATGSNKGNVHKMLNSWGVANHPSYKDFDKYFLWFYETVNAANTIINRAIVSDINWNDKNGVNQYYRILAEAKVFRAWAYRHLSYLWGAVPIVTTETTDNIHTDFVREPVEKVRRFIIEDLEFAAEYLPWTASKTGTMTKGVAMTWLSEMYMALGDEDKAYMWADKCITGGPYAIQMSKQSTDKSVFMGMFQPQNINNSNPEILWSLNWARGIVGGGENIMRHESTLRYGDNRPKWKGADGLNLAYTEARGGRGWHRMNITKDALLLYYESSKDPNPVHKQIDERGNEFAIGQYFVLTDADKLTDNAGNDIMNTTLKRPWAPGDTVWLSAKKDASDKMTSAFDYNNLSDTKPVSNNAPYSLKFAFCDAGYTENTESHFSQIYMRLAETLLLRAEAAIRRGMPGLAVADINVLRNRANAKLITVDDLGSSLEEQLNFILDERSRELLLEEQRRYTLLRMGGEKFMYPRITERNLIDGTNFTLRDTIFPIPQTVIDANRTLYMPQNPGYAASTDEK</sequence>
<feature type="domain" description="RagB/SusD" evidence="7">
    <location>
        <begin position="288"/>
        <end position="594"/>
    </location>
</feature>
<dbReference type="Gene3D" id="1.25.40.390">
    <property type="match status" value="1"/>
</dbReference>
<dbReference type="SUPFAM" id="SSF48452">
    <property type="entry name" value="TPR-like"/>
    <property type="match status" value="1"/>
</dbReference>
<feature type="chain" id="PRO_5012079349" description="RagB/SusD family nutrient uptake outer membrane protein" evidence="6">
    <location>
        <begin position="24"/>
        <end position="601"/>
    </location>
</feature>
<dbReference type="InterPro" id="IPR011990">
    <property type="entry name" value="TPR-like_helical_dom_sf"/>
</dbReference>
<dbReference type="InterPro" id="IPR012944">
    <property type="entry name" value="SusD_RagB_dom"/>
</dbReference>
<evidence type="ECO:0000256" key="4">
    <source>
        <dbReference type="ARBA" id="ARBA00023136"/>
    </source>
</evidence>
<evidence type="ECO:0000256" key="3">
    <source>
        <dbReference type="ARBA" id="ARBA00022729"/>
    </source>
</evidence>
<organism evidence="9 10">
    <name type="scientific">Bacteroides clarus</name>
    <dbReference type="NCBI Taxonomy" id="626929"/>
    <lineage>
        <taxon>Bacteria</taxon>
        <taxon>Pseudomonadati</taxon>
        <taxon>Bacteroidota</taxon>
        <taxon>Bacteroidia</taxon>
        <taxon>Bacteroidales</taxon>
        <taxon>Bacteroidaceae</taxon>
        <taxon>Bacteroides</taxon>
    </lineage>
</organism>
<evidence type="ECO:0000256" key="5">
    <source>
        <dbReference type="ARBA" id="ARBA00023237"/>
    </source>
</evidence>
<dbReference type="GO" id="GO:0009279">
    <property type="term" value="C:cell outer membrane"/>
    <property type="evidence" value="ECO:0007669"/>
    <property type="project" value="UniProtKB-SubCell"/>
</dbReference>
<keyword evidence="5" id="KW-0998">Cell outer membrane</keyword>
<keyword evidence="3 6" id="KW-0732">Signal</keyword>
<comment type="subcellular location">
    <subcellularLocation>
        <location evidence="1">Cell outer membrane</location>
    </subcellularLocation>
</comment>
<protein>
    <recommendedName>
        <fullName evidence="11">RagB/SusD family nutrient uptake outer membrane protein</fullName>
    </recommendedName>
</protein>
<comment type="caution">
    <text evidence="9">The sequence shown here is derived from an EMBL/GenBank/DDBJ whole genome shotgun (WGS) entry which is preliminary data.</text>
</comment>
<keyword evidence="4" id="KW-0472">Membrane</keyword>
<proteinExistence type="inferred from homology"/>
<dbReference type="InterPro" id="IPR033985">
    <property type="entry name" value="SusD-like_N"/>
</dbReference>
<feature type="domain" description="SusD-like N-terminal" evidence="8">
    <location>
        <begin position="102"/>
        <end position="238"/>
    </location>
</feature>
<name>A0A1Y3YPP8_9BACE</name>